<dbReference type="GO" id="GO:0004343">
    <property type="term" value="F:glucosamine 6-phosphate N-acetyltransferase activity"/>
    <property type="evidence" value="ECO:0007669"/>
    <property type="project" value="TreeGrafter"/>
</dbReference>
<dbReference type="InterPro" id="IPR039143">
    <property type="entry name" value="GNPNAT1-like"/>
</dbReference>
<protein>
    <submittedName>
        <fullName evidence="2">Acetyltransferase</fullName>
    </submittedName>
</protein>
<dbReference type="OrthoDB" id="9796171at2"/>
<dbReference type="InterPro" id="IPR000182">
    <property type="entry name" value="GNAT_dom"/>
</dbReference>
<keyword evidence="2" id="KW-0808">Transferase</keyword>
<sequence>MEIKTTTHLESQTYQDALAIRTTVFVNEQGVDPHLEVDANEDLCTYFVAYEAGLPIGTARLLPEDYGYHVQRVAVEKAYRHHGVGKALLEAMQKFAKEVQAPEIRLGAQVQALGFYKALGYTPTDKPEFMEAGIRHREMHIML</sequence>
<dbReference type="SUPFAM" id="SSF55729">
    <property type="entry name" value="Acyl-CoA N-acyltransferases (Nat)"/>
    <property type="match status" value="1"/>
</dbReference>
<dbReference type="Gene3D" id="3.40.630.30">
    <property type="match status" value="1"/>
</dbReference>
<organism evidence="2 3">
    <name type="scientific">Lacticaseibacillus manihotivorans DSM 13343 = JCM 12514</name>
    <dbReference type="NCBI Taxonomy" id="1423769"/>
    <lineage>
        <taxon>Bacteria</taxon>
        <taxon>Bacillati</taxon>
        <taxon>Bacillota</taxon>
        <taxon>Bacilli</taxon>
        <taxon>Lactobacillales</taxon>
        <taxon>Lactobacillaceae</taxon>
        <taxon>Lacticaseibacillus</taxon>
    </lineage>
</organism>
<comment type="caution">
    <text evidence="2">The sequence shown here is derived from an EMBL/GenBank/DDBJ whole genome shotgun (WGS) entry which is preliminary data.</text>
</comment>
<dbReference type="CDD" id="cd04301">
    <property type="entry name" value="NAT_SF"/>
    <property type="match status" value="1"/>
</dbReference>
<dbReference type="PANTHER" id="PTHR13355:SF11">
    <property type="entry name" value="GLUCOSAMINE 6-PHOSPHATE N-ACETYLTRANSFERASE"/>
    <property type="match status" value="1"/>
</dbReference>
<gene>
    <name evidence="2" type="ORF">FD01_GL002691</name>
</gene>
<evidence type="ECO:0000313" key="3">
    <source>
        <dbReference type="Proteomes" id="UP000051790"/>
    </source>
</evidence>
<dbReference type="InterPro" id="IPR016181">
    <property type="entry name" value="Acyl_CoA_acyltransferase"/>
</dbReference>
<dbReference type="RefSeq" id="WP_054714981.1">
    <property type="nucleotide sequence ID" value="NZ_AZEU01000045.1"/>
</dbReference>
<feature type="domain" description="N-acetyltransferase" evidence="1">
    <location>
        <begin position="1"/>
        <end position="143"/>
    </location>
</feature>
<accession>A0A0R1RFJ5</accession>
<dbReference type="Proteomes" id="UP000051790">
    <property type="component" value="Unassembled WGS sequence"/>
</dbReference>
<proteinExistence type="predicted"/>
<evidence type="ECO:0000313" key="2">
    <source>
        <dbReference type="EMBL" id="KRL52104.1"/>
    </source>
</evidence>
<dbReference type="PROSITE" id="PS51186">
    <property type="entry name" value="GNAT"/>
    <property type="match status" value="1"/>
</dbReference>
<dbReference type="Pfam" id="PF13673">
    <property type="entry name" value="Acetyltransf_10"/>
    <property type="match status" value="1"/>
</dbReference>
<keyword evidence="3" id="KW-1185">Reference proteome</keyword>
<evidence type="ECO:0000259" key="1">
    <source>
        <dbReference type="PROSITE" id="PS51186"/>
    </source>
</evidence>
<name>A0A0R1RFJ5_9LACO</name>
<dbReference type="PATRIC" id="fig|1423769.4.peg.2900"/>
<dbReference type="EMBL" id="AZEU01000045">
    <property type="protein sequence ID" value="KRL52104.1"/>
    <property type="molecule type" value="Genomic_DNA"/>
</dbReference>
<dbReference type="PANTHER" id="PTHR13355">
    <property type="entry name" value="GLUCOSAMINE 6-PHOSPHATE N-ACETYLTRANSFERASE"/>
    <property type="match status" value="1"/>
</dbReference>
<dbReference type="AlphaFoldDB" id="A0A0R1RFJ5"/>
<reference evidence="2 3" key="1">
    <citation type="journal article" date="2015" name="Genome Announc.">
        <title>Expanding the biotechnology potential of lactobacilli through comparative genomics of 213 strains and associated genera.</title>
        <authorList>
            <person name="Sun Z."/>
            <person name="Harris H.M."/>
            <person name="McCann A."/>
            <person name="Guo C."/>
            <person name="Argimon S."/>
            <person name="Zhang W."/>
            <person name="Yang X."/>
            <person name="Jeffery I.B."/>
            <person name="Cooney J.C."/>
            <person name="Kagawa T.F."/>
            <person name="Liu W."/>
            <person name="Song Y."/>
            <person name="Salvetti E."/>
            <person name="Wrobel A."/>
            <person name="Rasinkangas P."/>
            <person name="Parkhill J."/>
            <person name="Rea M.C."/>
            <person name="O'Sullivan O."/>
            <person name="Ritari J."/>
            <person name="Douillard F.P."/>
            <person name="Paul Ross R."/>
            <person name="Yang R."/>
            <person name="Briner A.E."/>
            <person name="Felis G.E."/>
            <person name="de Vos W.M."/>
            <person name="Barrangou R."/>
            <person name="Klaenhammer T.R."/>
            <person name="Caufield P.W."/>
            <person name="Cui Y."/>
            <person name="Zhang H."/>
            <person name="O'Toole P.W."/>
        </authorList>
    </citation>
    <scope>NUCLEOTIDE SEQUENCE [LARGE SCALE GENOMIC DNA]</scope>
    <source>
        <strain evidence="2 3">DSM 13343</strain>
    </source>
</reference>